<comment type="similarity">
    <text evidence="1">Belongs to the 'phage' integrase family.</text>
</comment>
<evidence type="ECO:0000313" key="9">
    <source>
        <dbReference type="Proteomes" id="UP000326344"/>
    </source>
</evidence>
<keyword evidence="3 5" id="KW-0238">DNA-binding</keyword>
<dbReference type="Pfam" id="PF00589">
    <property type="entry name" value="Phage_integrase"/>
    <property type="match status" value="1"/>
</dbReference>
<evidence type="ECO:0000256" key="2">
    <source>
        <dbReference type="ARBA" id="ARBA00022908"/>
    </source>
</evidence>
<dbReference type="PROSITE" id="PS51898">
    <property type="entry name" value="TYR_RECOMBINASE"/>
    <property type="match status" value="1"/>
</dbReference>
<dbReference type="SUPFAM" id="SSF56349">
    <property type="entry name" value="DNA breaking-rejoining enzymes"/>
    <property type="match status" value="1"/>
</dbReference>
<keyword evidence="9" id="KW-1185">Reference proteome</keyword>
<gene>
    <name evidence="8" type="ORF">F0P93_20065</name>
</gene>
<dbReference type="Gene3D" id="1.10.150.130">
    <property type="match status" value="1"/>
</dbReference>
<dbReference type="GO" id="GO:0006310">
    <property type="term" value="P:DNA recombination"/>
    <property type="evidence" value="ECO:0007669"/>
    <property type="project" value="UniProtKB-KW"/>
</dbReference>
<protein>
    <submittedName>
        <fullName evidence="8">Site-specific integrase</fullName>
    </submittedName>
</protein>
<dbReference type="PANTHER" id="PTHR30349:SF64">
    <property type="entry name" value="PROPHAGE INTEGRASE INTD-RELATED"/>
    <property type="match status" value="1"/>
</dbReference>
<keyword evidence="4" id="KW-0233">DNA recombination</keyword>
<dbReference type="InterPro" id="IPR050090">
    <property type="entry name" value="Tyrosine_recombinase_XerCD"/>
</dbReference>
<dbReference type="GO" id="GO:0003677">
    <property type="term" value="F:DNA binding"/>
    <property type="evidence" value="ECO:0007669"/>
    <property type="project" value="UniProtKB-UniRule"/>
</dbReference>
<dbReference type="EMBL" id="VTWS01000005">
    <property type="protein sequence ID" value="KAA9349749.1"/>
    <property type="molecule type" value="Genomic_DNA"/>
</dbReference>
<evidence type="ECO:0000256" key="4">
    <source>
        <dbReference type="ARBA" id="ARBA00023172"/>
    </source>
</evidence>
<evidence type="ECO:0000259" key="7">
    <source>
        <dbReference type="PROSITE" id="PS51900"/>
    </source>
</evidence>
<dbReference type="InterPro" id="IPR011010">
    <property type="entry name" value="DNA_brk_join_enz"/>
</dbReference>
<evidence type="ECO:0000313" key="8">
    <source>
        <dbReference type="EMBL" id="KAA9349749.1"/>
    </source>
</evidence>
<dbReference type="AlphaFoldDB" id="A0A5N1JG86"/>
<dbReference type="GO" id="GO:0015074">
    <property type="term" value="P:DNA integration"/>
    <property type="evidence" value="ECO:0007669"/>
    <property type="project" value="UniProtKB-KW"/>
</dbReference>
<dbReference type="InterPro" id="IPR035386">
    <property type="entry name" value="Arm-DNA-bind_5"/>
</dbReference>
<dbReference type="InterPro" id="IPR044068">
    <property type="entry name" value="CB"/>
</dbReference>
<dbReference type="RefSeq" id="WP_150879113.1">
    <property type="nucleotide sequence ID" value="NZ_VTWS01000005.1"/>
</dbReference>
<feature type="domain" description="Tyr recombinase" evidence="6">
    <location>
        <begin position="209"/>
        <end position="402"/>
    </location>
</feature>
<sequence length="413" mass="47758">MSGIVSLYLDTRRQKNDGTYPVKLRVTFKRKQQYYTTNINLTESQWEKVGKPKPREDFIKDTKALLETACKRAEKVIRDLPVFTFEEFETRYAGTVEAPSNSVFAGFDRYIEQLTNEGRAGTGSSYRCALNAIQNYHQSKALLSYRDVTPQWLQGFEKWMLSIGNSITTVGIYLRSLRTIYNRAIEDGGIDRENYPFTKRRYQIPTGRNVKKALTLADIEKIFHYQAEPMSAEDRARDLWLFSYLCNGMNPKDMCRLTYQQIGSKQIRFVRAKTERTKREVKPIVVAITDDVWRIITKWGQKPATPHRYVFGILEPGMSAERELAAVQQFVKTINKYIGRIAEALGINKEITTYTARHSFSTVLKRSGAPIEFISESLGHQDIRTTENYLDSFEDEVKLQYASLLTSFLEQKK</sequence>
<dbReference type="Pfam" id="PF17293">
    <property type="entry name" value="Arm-DNA-bind_5"/>
    <property type="match status" value="1"/>
</dbReference>
<organism evidence="8 9">
    <name type="scientific">Larkinella humicola</name>
    <dbReference type="NCBI Taxonomy" id="2607654"/>
    <lineage>
        <taxon>Bacteria</taxon>
        <taxon>Pseudomonadati</taxon>
        <taxon>Bacteroidota</taxon>
        <taxon>Cytophagia</taxon>
        <taxon>Cytophagales</taxon>
        <taxon>Spirosomataceae</taxon>
        <taxon>Larkinella</taxon>
    </lineage>
</organism>
<dbReference type="InterPro" id="IPR013762">
    <property type="entry name" value="Integrase-like_cat_sf"/>
</dbReference>
<dbReference type="Proteomes" id="UP000326344">
    <property type="component" value="Unassembled WGS sequence"/>
</dbReference>
<dbReference type="InterPro" id="IPR002104">
    <property type="entry name" value="Integrase_catalytic"/>
</dbReference>
<evidence type="ECO:0000256" key="1">
    <source>
        <dbReference type="ARBA" id="ARBA00008857"/>
    </source>
</evidence>
<dbReference type="PROSITE" id="PS51900">
    <property type="entry name" value="CB"/>
    <property type="match status" value="1"/>
</dbReference>
<name>A0A5N1JG86_9BACT</name>
<evidence type="ECO:0000256" key="3">
    <source>
        <dbReference type="ARBA" id="ARBA00023125"/>
    </source>
</evidence>
<dbReference type="CDD" id="cd01185">
    <property type="entry name" value="INTN1_C_like"/>
    <property type="match status" value="1"/>
</dbReference>
<reference evidence="8 9" key="1">
    <citation type="submission" date="2019-09" db="EMBL/GenBank/DDBJ databases">
        <title>Genome Sequence of Larkinella sp MA1.</title>
        <authorList>
            <person name="Srinivasan S."/>
        </authorList>
    </citation>
    <scope>NUCLEOTIDE SEQUENCE [LARGE SCALE GENOMIC DNA]</scope>
    <source>
        <strain evidence="8 9">MA1</strain>
    </source>
</reference>
<feature type="domain" description="Core-binding (CB)" evidence="7">
    <location>
        <begin position="101"/>
        <end position="185"/>
    </location>
</feature>
<evidence type="ECO:0000259" key="6">
    <source>
        <dbReference type="PROSITE" id="PS51898"/>
    </source>
</evidence>
<dbReference type="PANTHER" id="PTHR30349">
    <property type="entry name" value="PHAGE INTEGRASE-RELATED"/>
    <property type="match status" value="1"/>
</dbReference>
<dbReference type="Pfam" id="PF13102">
    <property type="entry name" value="Phage_int_SAM_5"/>
    <property type="match status" value="1"/>
</dbReference>
<proteinExistence type="inferred from homology"/>
<evidence type="ECO:0000256" key="5">
    <source>
        <dbReference type="PROSITE-ProRule" id="PRU01248"/>
    </source>
</evidence>
<dbReference type="InterPro" id="IPR025269">
    <property type="entry name" value="SAM-like_dom"/>
</dbReference>
<dbReference type="Gene3D" id="1.10.443.10">
    <property type="entry name" value="Intergrase catalytic core"/>
    <property type="match status" value="1"/>
</dbReference>
<keyword evidence="2" id="KW-0229">DNA integration</keyword>
<dbReference type="InterPro" id="IPR010998">
    <property type="entry name" value="Integrase_recombinase_N"/>
</dbReference>
<accession>A0A5N1JG86</accession>
<comment type="caution">
    <text evidence="8">The sequence shown here is derived from an EMBL/GenBank/DDBJ whole genome shotgun (WGS) entry which is preliminary data.</text>
</comment>